<gene>
    <name evidence="6" type="ORF">GS597_14285</name>
</gene>
<feature type="coiled-coil region" evidence="3">
    <location>
        <begin position="215"/>
        <end position="249"/>
    </location>
</feature>
<keyword evidence="3" id="KW-0175">Coiled coil</keyword>
<dbReference type="GO" id="GO:0005524">
    <property type="term" value="F:ATP binding"/>
    <property type="evidence" value="ECO:0007669"/>
    <property type="project" value="UniProtKB-KW"/>
</dbReference>
<keyword evidence="4" id="KW-0812">Transmembrane</keyword>
<evidence type="ECO:0000259" key="5">
    <source>
        <dbReference type="Pfam" id="PF13807"/>
    </source>
</evidence>
<dbReference type="Pfam" id="PF10609">
    <property type="entry name" value="ParA"/>
    <property type="match status" value="1"/>
</dbReference>
<dbReference type="AlphaFoldDB" id="A0A8K2A863"/>
<dbReference type="InterPro" id="IPR033756">
    <property type="entry name" value="YlxH/NBP35"/>
</dbReference>
<dbReference type="EC" id="2.7.10.2" evidence="6"/>
<evidence type="ECO:0000256" key="1">
    <source>
        <dbReference type="ARBA" id="ARBA00022741"/>
    </source>
</evidence>
<keyword evidence="7" id="KW-1185">Reference proteome</keyword>
<dbReference type="PANTHER" id="PTHR32309:SF13">
    <property type="entry name" value="FERRIC ENTEROBACTIN TRANSPORT PROTEIN FEPE"/>
    <property type="match status" value="1"/>
</dbReference>
<keyword evidence="4" id="KW-0472">Membrane</keyword>
<dbReference type="Proteomes" id="UP000607397">
    <property type="component" value="Unassembled WGS sequence"/>
</dbReference>
<keyword evidence="1" id="KW-0547">Nucleotide-binding</keyword>
<sequence>MDVEKTKDAKIWQYWTMFRRRWIPATSVFLGVFILLLINALSKTDIYRSQGLLLFKSENSDAGIRDLEGLSLAGVRTSEDELATHIEVMLSKPILEGVATSIQTPSDEENTFRAEDLRQAFKITPIEKTRVLKVGFDNPNPHIAQTAVNQIMLSYIRNNLARNRAASISVRQFIDEQLPEVKQRLFEAESAVRRFREAYNIVEPETSARVFAQKQSDLQTNVEMTNAELQNLEAQILDAQQKIGMTSTEALAVSALSSSTAVQDSLGELETVERDLAIAKATLSPNHPQIQNLEEEQTQLQGVLQGSVSRLIGTPNSPSGMYQTDLVRDELMTKLVELEVKRDGLRSQIAVAEDYQRLYQQQANLIPGIEQQYRELMREFKAAEGTYAALLKSLQEVRVTENQTIPTVEVIETASLPLNPIYPNRIADVVRSLVLGILAATGVVYLLEASDRKLKTADAIREVYPYPLLGAIPFFRDNQSSVEHLETLHQGHSALGESYRILQSNLKFLNSDNALQALVVSSAIPSEGKSTTIASLAVTLADMGHSVLLIDADTRRPSQHQLWEVSNQEGLSSFLSNPEEQEIIPYLKSVLDNVDLMTAGVIPPNPLLLLDSDRMRQLITSQTEKYDYVIIDAPPISVATDALVLSKMTNGLLLVARPDVIEKNIACRIQESLIQFDVHVLGLVVNGILTKNETSTYYYHQYYTAEVHSEINNGKLTANDKVKF</sequence>
<evidence type="ECO:0000256" key="4">
    <source>
        <dbReference type="SAM" id="Phobius"/>
    </source>
</evidence>
<accession>A0A8K2A863</accession>
<comment type="caution">
    <text evidence="6">The sequence shown here is derived from an EMBL/GenBank/DDBJ whole genome shotgun (WGS) entry which is preliminary data.</text>
</comment>
<dbReference type="PANTHER" id="PTHR32309">
    <property type="entry name" value="TYROSINE-PROTEIN KINASE"/>
    <property type="match status" value="1"/>
</dbReference>
<keyword evidence="2" id="KW-0067">ATP-binding</keyword>
<proteinExistence type="predicted"/>
<reference evidence="6" key="1">
    <citation type="submission" date="2019-12" db="EMBL/GenBank/DDBJ databases">
        <title>High-Quality draft genome sequences of three cyanobacteria isolated from the limestone walls of the Old Cathedral of Coimbra.</title>
        <authorList>
            <person name="Tiago I."/>
            <person name="Soares F."/>
            <person name="Portugal A."/>
        </authorList>
    </citation>
    <scope>NUCLEOTIDE SEQUENCE [LARGE SCALE GENOMIC DNA]</scope>
    <source>
        <strain evidence="6">C</strain>
    </source>
</reference>
<dbReference type="GO" id="GO:0005886">
    <property type="term" value="C:plasma membrane"/>
    <property type="evidence" value="ECO:0007669"/>
    <property type="project" value="TreeGrafter"/>
</dbReference>
<feature type="transmembrane region" description="Helical" evidence="4">
    <location>
        <begin position="21"/>
        <end position="41"/>
    </location>
</feature>
<keyword evidence="4" id="KW-1133">Transmembrane helix</keyword>
<evidence type="ECO:0000313" key="6">
    <source>
        <dbReference type="EMBL" id="NCJ07656.1"/>
    </source>
</evidence>
<dbReference type="Gene3D" id="3.40.50.300">
    <property type="entry name" value="P-loop containing nucleotide triphosphate hydrolases"/>
    <property type="match status" value="1"/>
</dbReference>
<dbReference type="CDD" id="cd05387">
    <property type="entry name" value="BY-kinase"/>
    <property type="match status" value="1"/>
</dbReference>
<dbReference type="SUPFAM" id="SSF52540">
    <property type="entry name" value="P-loop containing nucleoside triphosphate hydrolases"/>
    <property type="match status" value="1"/>
</dbReference>
<name>A0A8K2A863_9CYAN</name>
<evidence type="ECO:0000256" key="2">
    <source>
        <dbReference type="ARBA" id="ARBA00022840"/>
    </source>
</evidence>
<dbReference type="GO" id="GO:0004715">
    <property type="term" value="F:non-membrane spanning protein tyrosine kinase activity"/>
    <property type="evidence" value="ECO:0007669"/>
    <property type="project" value="UniProtKB-EC"/>
</dbReference>
<dbReference type="InterPro" id="IPR032807">
    <property type="entry name" value="GNVR"/>
</dbReference>
<dbReference type="InterPro" id="IPR005702">
    <property type="entry name" value="Wzc-like_C"/>
</dbReference>
<dbReference type="NCBIfam" id="TIGR01007">
    <property type="entry name" value="eps_fam"/>
    <property type="match status" value="1"/>
</dbReference>
<dbReference type="InterPro" id="IPR050445">
    <property type="entry name" value="Bact_polysacc_biosynth/exp"/>
</dbReference>
<protein>
    <submittedName>
        <fullName evidence="6">Polysaccharide biosynthesis tyrosine autokinase</fullName>
        <ecNumber evidence="6">2.7.10.2</ecNumber>
    </submittedName>
</protein>
<dbReference type="EMBL" id="WVIC01000030">
    <property type="protein sequence ID" value="NCJ07656.1"/>
    <property type="molecule type" value="Genomic_DNA"/>
</dbReference>
<feature type="domain" description="Tyrosine-protein kinase G-rich" evidence="5">
    <location>
        <begin position="370"/>
        <end position="446"/>
    </location>
</feature>
<keyword evidence="6" id="KW-0808">Transferase</keyword>
<evidence type="ECO:0000256" key="3">
    <source>
        <dbReference type="SAM" id="Coils"/>
    </source>
</evidence>
<dbReference type="InterPro" id="IPR027417">
    <property type="entry name" value="P-loop_NTPase"/>
</dbReference>
<organism evidence="6 7">
    <name type="scientific">Petrachloros mirabilis ULC683</name>
    <dbReference type="NCBI Taxonomy" id="2781853"/>
    <lineage>
        <taxon>Bacteria</taxon>
        <taxon>Bacillati</taxon>
        <taxon>Cyanobacteriota</taxon>
        <taxon>Cyanophyceae</taxon>
        <taxon>Synechococcales</taxon>
        <taxon>Petrachlorosaceae</taxon>
        <taxon>Petrachloros</taxon>
        <taxon>Petrachloros mirabilis</taxon>
    </lineage>
</organism>
<dbReference type="Pfam" id="PF13807">
    <property type="entry name" value="GNVR"/>
    <property type="match status" value="1"/>
</dbReference>
<dbReference type="RefSeq" id="WP_161826135.1">
    <property type="nucleotide sequence ID" value="NZ_WVIC01000030.1"/>
</dbReference>
<evidence type="ECO:0000313" key="7">
    <source>
        <dbReference type="Proteomes" id="UP000607397"/>
    </source>
</evidence>